<dbReference type="EMBL" id="MK072132">
    <property type="protein sequence ID" value="AYV79027.1"/>
    <property type="molecule type" value="Genomic_DNA"/>
</dbReference>
<sequence length="225" mass="25088">MGQTTTKVSKIDIKPVESHPVSVAQSSADKIDESEKSCKSEQSDDDDVGVYTYLGDSKDTKVELLRMSASLMTIHSEVYKARIALRETMGLTGTPHIQIGKSMIGDALDGLTDEDLDDVNLLFTRVLQGDCINHRLFCLKYKQCVLIWLLKGWLKIKSQDTLCCTKCDNILKDIHFGKPNKSEQKKLKTLKSKKLVTSLSCVPENKPIKLGYLNVTALKTYNSSV</sequence>
<name>A0A3G4ZVW0_9VIRU</name>
<organism evidence="2">
    <name type="scientific">Faunusvirus sp</name>
    <dbReference type="NCBI Taxonomy" id="2487766"/>
    <lineage>
        <taxon>Viruses</taxon>
        <taxon>Varidnaviria</taxon>
        <taxon>Bamfordvirae</taxon>
        <taxon>Nucleocytoviricota</taxon>
        <taxon>Megaviricetes</taxon>
        <taxon>Imitervirales</taxon>
        <taxon>Mimiviridae</taxon>
    </lineage>
</organism>
<reference evidence="2" key="1">
    <citation type="submission" date="2018-10" db="EMBL/GenBank/DDBJ databases">
        <title>Hidden diversity of soil giant viruses.</title>
        <authorList>
            <person name="Schulz F."/>
            <person name="Alteio L."/>
            <person name="Goudeau D."/>
            <person name="Ryan E.M."/>
            <person name="Malmstrom R.R."/>
            <person name="Blanchard J."/>
            <person name="Woyke T."/>
        </authorList>
    </citation>
    <scope>NUCLEOTIDE SEQUENCE</scope>
    <source>
        <strain evidence="2">FNV1</strain>
    </source>
</reference>
<proteinExistence type="predicted"/>
<gene>
    <name evidence="2" type="ORF">Faunusvirus1_47</name>
</gene>
<accession>A0A3G4ZVW0</accession>
<feature type="compositionally biased region" description="Basic and acidic residues" evidence="1">
    <location>
        <begin position="29"/>
        <end position="42"/>
    </location>
</feature>
<feature type="region of interest" description="Disordered" evidence="1">
    <location>
        <begin position="1"/>
        <end position="44"/>
    </location>
</feature>
<protein>
    <submittedName>
        <fullName evidence="2">Uncharacterized protein</fullName>
    </submittedName>
</protein>
<evidence type="ECO:0000256" key="1">
    <source>
        <dbReference type="SAM" id="MobiDB-lite"/>
    </source>
</evidence>
<evidence type="ECO:0000313" key="2">
    <source>
        <dbReference type="EMBL" id="AYV79027.1"/>
    </source>
</evidence>